<organism evidence="1 2">
    <name type="scientific">Youngiibacter multivorans</name>
    <dbReference type="NCBI Taxonomy" id="937251"/>
    <lineage>
        <taxon>Bacteria</taxon>
        <taxon>Bacillati</taxon>
        <taxon>Bacillota</taxon>
        <taxon>Clostridia</taxon>
        <taxon>Eubacteriales</taxon>
        <taxon>Clostridiaceae</taxon>
        <taxon>Youngiibacter</taxon>
    </lineage>
</organism>
<dbReference type="Proteomes" id="UP001519271">
    <property type="component" value="Unassembled WGS sequence"/>
</dbReference>
<dbReference type="InterPro" id="IPR045738">
    <property type="entry name" value="DUF6088"/>
</dbReference>
<reference evidence="1 2" key="1">
    <citation type="submission" date="2021-03" db="EMBL/GenBank/DDBJ databases">
        <title>Genomic Encyclopedia of Type Strains, Phase IV (KMG-IV): sequencing the most valuable type-strain genomes for metagenomic binning, comparative biology and taxonomic classification.</title>
        <authorList>
            <person name="Goeker M."/>
        </authorList>
    </citation>
    <scope>NUCLEOTIDE SEQUENCE [LARGE SCALE GENOMIC DNA]</scope>
    <source>
        <strain evidence="1 2">DSM 6139</strain>
    </source>
</reference>
<evidence type="ECO:0000313" key="2">
    <source>
        <dbReference type="Proteomes" id="UP001519271"/>
    </source>
</evidence>
<protein>
    <recommendedName>
        <fullName evidence="3">Type IV toxin-antitoxin system AbiEi family antitoxin domain-containing protein</fullName>
    </recommendedName>
</protein>
<dbReference type="RefSeq" id="WP_209458107.1">
    <property type="nucleotide sequence ID" value="NZ_JAGGKC010000002.1"/>
</dbReference>
<keyword evidence="2" id="KW-1185">Reference proteome</keyword>
<dbReference type="EMBL" id="JAGGKC010000002">
    <property type="protein sequence ID" value="MBP1917853.1"/>
    <property type="molecule type" value="Genomic_DNA"/>
</dbReference>
<gene>
    <name evidence="1" type="ORF">J2Z34_000324</name>
</gene>
<evidence type="ECO:0000313" key="1">
    <source>
        <dbReference type="EMBL" id="MBP1917853.1"/>
    </source>
</evidence>
<name>A0ABS4FZW7_9CLOT</name>
<comment type="caution">
    <text evidence="1">The sequence shown here is derived from an EMBL/GenBank/DDBJ whole genome shotgun (WGS) entry which is preliminary data.</text>
</comment>
<proteinExistence type="predicted"/>
<dbReference type="Pfam" id="PF19570">
    <property type="entry name" value="DUF6088"/>
    <property type="match status" value="1"/>
</dbReference>
<evidence type="ECO:0008006" key="3">
    <source>
        <dbReference type="Google" id="ProtNLM"/>
    </source>
</evidence>
<accession>A0ABS4FZW7</accession>
<sequence>MIRVEHLALIRKRILESEKGTIFVTSDFKDISERNAIKMSLSRLSNEGLIRRIARGLYEYPEYSEFLQQFVSPSPNKFAYAIARNFGWTIIPYGDTALNILGLSTQVPNIWSFVSDGPYKKYELNNIIIEFKHTTNKEITGLSYITALIIQALKALGKENISKSTIYRLHDRLTSDEKRLILSEAKYATSWIYEAMKQIMSQGDVYA</sequence>